<dbReference type="EMBL" id="CCCS020000035">
    <property type="protein sequence ID" value="CDQ10400.1"/>
    <property type="molecule type" value="Genomic_DNA"/>
</dbReference>
<evidence type="ECO:0000259" key="3">
    <source>
        <dbReference type="Pfam" id="PF00294"/>
    </source>
</evidence>
<dbReference type="PANTHER" id="PTHR46969">
    <property type="entry name" value="BIFUNCTIONAL PROTEIN HLDE"/>
    <property type="match status" value="1"/>
</dbReference>
<dbReference type="InterPro" id="IPR011611">
    <property type="entry name" value="PfkB_dom"/>
</dbReference>
<dbReference type="Pfam" id="PF00294">
    <property type="entry name" value="PfkB"/>
    <property type="match status" value="1"/>
</dbReference>
<dbReference type="GO" id="GO:0033786">
    <property type="term" value="F:heptose-1-phosphate adenylyltransferase activity"/>
    <property type="evidence" value="ECO:0007669"/>
    <property type="project" value="TreeGrafter"/>
</dbReference>
<feature type="domain" description="Carbohydrate kinase PfkB" evidence="3">
    <location>
        <begin position="18"/>
        <end position="307"/>
    </location>
</feature>
<evidence type="ECO:0000256" key="2">
    <source>
        <dbReference type="ARBA" id="ARBA00022777"/>
    </source>
</evidence>
<dbReference type="InterPro" id="IPR002173">
    <property type="entry name" value="Carboh/pur_kinase_PfkB_CS"/>
</dbReference>
<sequence length="323" mass="34663">MLLDAHDMSTDLHSLAQAQVAIVGDVMLDRYWFGKVERISPEAPVPVVQVRREEERPGGAANVALNVLALGAHARLLAPVGDDGAGERLGILLTEAGVKAVLIPDKACPTTVKLRVIGHQQQLLRMDFEAQPSQAHSDALRQQAPALLINAKSLLLSDYGKGALREVEHLVALGRSLGIPVLIDPKGRDYRPYRGATIITPNLSEFQAVAGTWANEAQFRALGEQWRESLQLEALLVTRGEEGMTLFMQDVIYHHPAQAREVFDVTGAGDTVIATLATALAAGWAMDRAVELANRAAGIVVGKLGAAVVTLEELAATESMREG</sequence>
<reference evidence="4" key="2">
    <citation type="submission" date="2014-07" db="EMBL/GenBank/DDBJ databases">
        <title>Initial genome analysis of the psychrotolerant acidophile Acidithiobacillus ferrivorans CF27: insights into iron and sulfur oxidation pathways and into biofilm formation.</title>
        <authorList>
            <person name="Talla E."/>
            <person name="Hedrich S."/>
            <person name="Mangenot S."/>
            <person name="Ji B."/>
            <person name="Johnson D.B."/>
            <person name="Barbe V."/>
            <person name="Bonnefoy V."/>
        </authorList>
    </citation>
    <scope>NUCLEOTIDE SEQUENCE [LARGE SCALE GENOMIC DNA]</scope>
    <source>
        <strain evidence="4">CF27</strain>
    </source>
</reference>
<dbReference type="InterPro" id="IPR011913">
    <property type="entry name" value="RfaE_dom_I"/>
</dbReference>
<protein>
    <submittedName>
        <fullName evidence="4">Putative ADP-heptose synthase</fullName>
    </submittedName>
    <submittedName>
        <fullName evidence="5">RfaE bifunctional protein</fullName>
    </submittedName>
</protein>
<organism evidence="4">
    <name type="scientific">Acidithiobacillus ferrivorans</name>
    <dbReference type="NCBI Taxonomy" id="160808"/>
    <lineage>
        <taxon>Bacteria</taxon>
        <taxon>Pseudomonadati</taxon>
        <taxon>Pseudomonadota</taxon>
        <taxon>Acidithiobacillia</taxon>
        <taxon>Acidithiobacillales</taxon>
        <taxon>Acidithiobacillaceae</taxon>
        <taxon>Acidithiobacillus</taxon>
    </lineage>
</organism>
<keyword evidence="6" id="KW-1185">Reference proteome</keyword>
<name>A0A060UPN6_9PROT</name>
<dbReference type="EMBL" id="LT841305">
    <property type="protein sequence ID" value="SMH64426.1"/>
    <property type="molecule type" value="Genomic_DNA"/>
</dbReference>
<dbReference type="InterPro" id="IPR029056">
    <property type="entry name" value="Ribokinase-like"/>
</dbReference>
<dbReference type="GO" id="GO:0033785">
    <property type="term" value="F:heptose 7-phosphate kinase activity"/>
    <property type="evidence" value="ECO:0007669"/>
    <property type="project" value="TreeGrafter"/>
</dbReference>
<evidence type="ECO:0000313" key="5">
    <source>
        <dbReference type="EMBL" id="SMH64426.1"/>
    </source>
</evidence>
<gene>
    <name evidence="5" type="primary">rfaE</name>
    <name evidence="5" type="ORF">AFERRI_10459</name>
    <name evidence="4" type="ORF">AFERRI_400181</name>
</gene>
<evidence type="ECO:0000313" key="4">
    <source>
        <dbReference type="EMBL" id="CDQ10400.1"/>
    </source>
</evidence>
<dbReference type="GO" id="GO:0016773">
    <property type="term" value="F:phosphotransferase activity, alcohol group as acceptor"/>
    <property type="evidence" value="ECO:0007669"/>
    <property type="project" value="InterPro"/>
</dbReference>
<dbReference type="GO" id="GO:0005829">
    <property type="term" value="C:cytosol"/>
    <property type="evidence" value="ECO:0007669"/>
    <property type="project" value="TreeGrafter"/>
</dbReference>
<dbReference type="PROSITE" id="PS00583">
    <property type="entry name" value="PFKB_KINASES_1"/>
    <property type="match status" value="1"/>
</dbReference>
<dbReference type="FunFam" id="3.40.1190.20:FF:000002">
    <property type="entry name" value="Bifunctional protein HldE"/>
    <property type="match status" value="1"/>
</dbReference>
<keyword evidence="1" id="KW-0808">Transferase</keyword>
<dbReference type="AlphaFoldDB" id="A0A060UPN6"/>
<keyword evidence="2" id="KW-0418">Kinase</keyword>
<evidence type="ECO:0000256" key="1">
    <source>
        <dbReference type="ARBA" id="ARBA00022679"/>
    </source>
</evidence>
<dbReference type="NCBIfam" id="TIGR02198">
    <property type="entry name" value="rfaE_dom_I"/>
    <property type="match status" value="1"/>
</dbReference>
<dbReference type="Gene3D" id="3.40.1190.20">
    <property type="match status" value="1"/>
</dbReference>
<evidence type="ECO:0000313" key="6">
    <source>
        <dbReference type="Proteomes" id="UP000193925"/>
    </source>
</evidence>
<reference evidence="4" key="1">
    <citation type="submission" date="2014-03" db="EMBL/GenBank/DDBJ databases">
        <authorList>
            <person name="Genoscope - CEA"/>
        </authorList>
    </citation>
    <scope>NUCLEOTIDE SEQUENCE [LARGE SCALE GENOMIC DNA]</scope>
    <source>
        <strain evidence="4">CF27</strain>
    </source>
</reference>
<proteinExistence type="predicted"/>
<dbReference type="PANTHER" id="PTHR46969:SF1">
    <property type="entry name" value="BIFUNCTIONAL PROTEIN HLDE"/>
    <property type="match status" value="1"/>
</dbReference>
<reference evidence="5 6" key="3">
    <citation type="submission" date="2017-03" db="EMBL/GenBank/DDBJ databases">
        <authorList>
            <person name="Regsiter A."/>
            <person name="William W."/>
        </authorList>
    </citation>
    <scope>NUCLEOTIDE SEQUENCE [LARGE SCALE GENOMIC DNA]</scope>
    <source>
        <strain evidence="5">PRJEB5721</strain>
    </source>
</reference>
<dbReference type="Proteomes" id="UP000193925">
    <property type="component" value="Chromosome AFERRI"/>
</dbReference>
<accession>A0A060UPN6</accession>
<dbReference type="SUPFAM" id="SSF53613">
    <property type="entry name" value="Ribokinase-like"/>
    <property type="match status" value="1"/>
</dbReference>
<dbReference type="CDD" id="cd01172">
    <property type="entry name" value="RfaE_like"/>
    <property type="match status" value="1"/>
</dbReference>